<dbReference type="EMBL" id="ABYO01000192">
    <property type="protein sequence ID" value="EEI86548.1"/>
    <property type="molecule type" value="Genomic_DNA"/>
</dbReference>
<dbReference type="Proteomes" id="UP000005984">
    <property type="component" value="Unassembled WGS sequence"/>
</dbReference>
<reference evidence="1 2" key="1">
    <citation type="submission" date="2008-10" db="EMBL/GenBank/DDBJ databases">
        <authorList>
            <person name="Qin X."/>
            <person name="Bachman B."/>
            <person name="Battles P."/>
            <person name="Bell A."/>
            <person name="Bess C."/>
            <person name="Bickham C."/>
            <person name="Chaboub L."/>
            <person name="Chen D."/>
            <person name="Coyle M."/>
            <person name="Deiros D.R."/>
            <person name="Dinh H."/>
            <person name="Forbes L."/>
            <person name="Fowler G."/>
            <person name="Francisco L."/>
            <person name="Fu Q."/>
            <person name="Gubbala S."/>
            <person name="Hale W."/>
            <person name="Han Y."/>
            <person name="Hemphill L."/>
            <person name="Highlander S.K."/>
            <person name="Hirani K."/>
            <person name="Hogues M."/>
            <person name="Jackson L."/>
            <person name="Jakkamsetti A."/>
            <person name="Javaid M."/>
            <person name="Jiang H."/>
            <person name="Korchina V."/>
            <person name="Kovar C."/>
            <person name="Lara F."/>
            <person name="Lee S."/>
            <person name="Mata R."/>
            <person name="Mathew T."/>
            <person name="Moen C."/>
            <person name="Morales K."/>
            <person name="Munidasa M."/>
            <person name="Nazareth L."/>
            <person name="Ngo R."/>
            <person name="Nguyen L."/>
            <person name="Okwuonu G."/>
            <person name="Ongeri F."/>
            <person name="Patil S."/>
            <person name="Petrosino J."/>
            <person name="Pham C."/>
            <person name="Pham P."/>
            <person name="Pu L.-L."/>
            <person name="Puazo M."/>
            <person name="Raj R."/>
            <person name="Reid J."/>
            <person name="Rouhana J."/>
            <person name="Saada N."/>
            <person name="Shang Y."/>
            <person name="Simmons D."/>
            <person name="Thornton R."/>
            <person name="Warren J."/>
            <person name="Weissenberger G."/>
            <person name="Zhang J."/>
            <person name="Zhang L."/>
            <person name="Zhou C."/>
            <person name="Zhu D."/>
            <person name="Muzny D."/>
            <person name="Worley K."/>
            <person name="Gibbs R."/>
        </authorList>
    </citation>
    <scope>NUCLEOTIDE SEQUENCE [LARGE SCALE GENOMIC DNA]</scope>
    <source>
        <strain evidence="1 2">ATCC 51172</strain>
    </source>
</reference>
<dbReference type="STRING" id="525254.HMPREF0072_0937"/>
<accession>C2BF17</accession>
<proteinExistence type="predicted"/>
<organism evidence="1 2">
    <name type="scientific">Anaerococcus lactolyticus ATCC 51172</name>
    <dbReference type="NCBI Taxonomy" id="525254"/>
    <lineage>
        <taxon>Bacteria</taxon>
        <taxon>Bacillati</taxon>
        <taxon>Bacillota</taxon>
        <taxon>Tissierellia</taxon>
        <taxon>Tissierellales</taxon>
        <taxon>Peptoniphilaceae</taxon>
        <taxon>Anaerococcus</taxon>
    </lineage>
</organism>
<keyword evidence="2" id="KW-1185">Reference proteome</keyword>
<sequence>MHKSEVNIILLDIYNSINAIITNRISNKKWGESEDAKSSLLGGDCASSYYVNYKPVDVGFWPGNRGKI</sequence>
<dbReference type="AlphaFoldDB" id="C2BF17"/>
<evidence type="ECO:0000313" key="1">
    <source>
        <dbReference type="EMBL" id="EEI86548.1"/>
    </source>
</evidence>
<evidence type="ECO:0000313" key="2">
    <source>
        <dbReference type="Proteomes" id="UP000005984"/>
    </source>
</evidence>
<protein>
    <submittedName>
        <fullName evidence="1">Uncharacterized protein</fullName>
    </submittedName>
</protein>
<gene>
    <name evidence="1" type="ORF">HMPREF0072_0937</name>
</gene>
<name>C2BF17_9FIRM</name>
<dbReference type="HOGENOM" id="CLU_2784814_0_0_9"/>
<comment type="caution">
    <text evidence="1">The sequence shown here is derived from an EMBL/GenBank/DDBJ whole genome shotgun (WGS) entry which is preliminary data.</text>
</comment>